<dbReference type="Proteomes" id="UP000585638">
    <property type="component" value="Unassembled WGS sequence"/>
</dbReference>
<evidence type="ECO:0000313" key="2">
    <source>
        <dbReference type="EMBL" id="MBB5897767.1"/>
    </source>
</evidence>
<dbReference type="AlphaFoldDB" id="A0A7W9KS89"/>
<evidence type="ECO:0000313" key="3">
    <source>
        <dbReference type="Proteomes" id="UP000585638"/>
    </source>
</evidence>
<comment type="caution">
    <text evidence="2">The sequence shown here is derived from an EMBL/GenBank/DDBJ whole genome shotgun (WGS) entry which is preliminary data.</text>
</comment>
<dbReference type="Pfam" id="PF13474">
    <property type="entry name" value="SnoaL_3"/>
    <property type="match status" value="1"/>
</dbReference>
<dbReference type="GO" id="GO:0016853">
    <property type="term" value="F:isomerase activity"/>
    <property type="evidence" value="ECO:0007669"/>
    <property type="project" value="UniProtKB-KW"/>
</dbReference>
<sequence>MSSTDEIREIITASEAAMKDGDAQRLIGRYTADVVKFDLAPPLGRRGEAARDVPAQQAWFGTFDGPVDFQVTQLEIEVSGDLAWAHSLNRMSATPKGTDFAFEMWFRATYGLRRTEDGWRIAHEHSSTPFYMDGSLRAATDLKP</sequence>
<dbReference type="SUPFAM" id="SSF54427">
    <property type="entry name" value="NTF2-like"/>
    <property type="match status" value="1"/>
</dbReference>
<organism evidence="2 3">
    <name type="scientific">Kutzneria kofuensis</name>
    <dbReference type="NCBI Taxonomy" id="103725"/>
    <lineage>
        <taxon>Bacteria</taxon>
        <taxon>Bacillati</taxon>
        <taxon>Actinomycetota</taxon>
        <taxon>Actinomycetes</taxon>
        <taxon>Pseudonocardiales</taxon>
        <taxon>Pseudonocardiaceae</taxon>
        <taxon>Kutzneria</taxon>
    </lineage>
</organism>
<dbReference type="InterPro" id="IPR037401">
    <property type="entry name" value="SnoaL-like"/>
</dbReference>
<keyword evidence="2" id="KW-0413">Isomerase</keyword>
<evidence type="ECO:0000259" key="1">
    <source>
        <dbReference type="Pfam" id="PF13474"/>
    </source>
</evidence>
<feature type="domain" description="SnoaL-like" evidence="1">
    <location>
        <begin position="7"/>
        <end position="130"/>
    </location>
</feature>
<proteinExistence type="predicted"/>
<accession>A0A7W9KS89</accession>
<keyword evidence="3" id="KW-1185">Reference proteome</keyword>
<gene>
    <name evidence="2" type="ORF">BJ998_009026</name>
</gene>
<dbReference type="Gene3D" id="3.10.450.50">
    <property type="match status" value="1"/>
</dbReference>
<dbReference type="InterPro" id="IPR032710">
    <property type="entry name" value="NTF2-like_dom_sf"/>
</dbReference>
<dbReference type="RefSeq" id="WP_184870205.1">
    <property type="nucleotide sequence ID" value="NZ_BAAAWY010000039.1"/>
</dbReference>
<reference evidence="2 3" key="1">
    <citation type="submission" date="2020-08" db="EMBL/GenBank/DDBJ databases">
        <title>Sequencing the genomes of 1000 actinobacteria strains.</title>
        <authorList>
            <person name="Klenk H.-P."/>
        </authorList>
    </citation>
    <scope>NUCLEOTIDE SEQUENCE [LARGE SCALE GENOMIC DNA]</scope>
    <source>
        <strain evidence="2 3">DSM 43851</strain>
    </source>
</reference>
<name>A0A7W9KS89_9PSEU</name>
<dbReference type="EMBL" id="JACHIR010000003">
    <property type="protein sequence ID" value="MBB5897767.1"/>
    <property type="molecule type" value="Genomic_DNA"/>
</dbReference>
<protein>
    <submittedName>
        <fullName evidence="2">Ketosteroid isomerase-like protein</fullName>
    </submittedName>
</protein>